<feature type="transmembrane region" description="Helical" evidence="10">
    <location>
        <begin position="744"/>
        <end position="777"/>
    </location>
</feature>
<evidence type="ECO:0000259" key="11">
    <source>
        <dbReference type="Pfam" id="PF07819"/>
    </source>
</evidence>
<dbReference type="PANTHER" id="PTHR15495">
    <property type="entry name" value="NEGATIVE REGULATOR OF VESICLE FORMATION-RELATED"/>
    <property type="match status" value="1"/>
</dbReference>
<feature type="domain" description="GPI inositol-deacylase PGAP1-like alpha/beta" evidence="11">
    <location>
        <begin position="82"/>
        <end position="292"/>
    </location>
</feature>
<keyword evidence="3 10" id="KW-0813">Transport</keyword>
<evidence type="ECO:0000256" key="3">
    <source>
        <dbReference type="ARBA" id="ARBA00022448"/>
    </source>
</evidence>
<dbReference type="EC" id="3.1.-.-" evidence="10"/>
<keyword evidence="9 10" id="KW-0472">Membrane</keyword>
<dbReference type="Pfam" id="PF07819">
    <property type="entry name" value="PGAP1"/>
    <property type="match status" value="1"/>
</dbReference>
<reference evidence="12" key="1">
    <citation type="journal article" date="2016" name="Ticks Tick Borne Dis.">
        <title>De novo assembly and annotation of the salivary gland transcriptome of Rhipicephalus appendiculatus male and female ticks during blood feeding.</title>
        <authorList>
            <person name="de Castro M.H."/>
            <person name="de Klerk D."/>
            <person name="Pienaar R."/>
            <person name="Latif A.A."/>
            <person name="Rees D.J."/>
            <person name="Mans B.J."/>
        </authorList>
    </citation>
    <scope>NUCLEOTIDE SEQUENCE</scope>
    <source>
        <tissue evidence="12">Salivary glands</tissue>
    </source>
</reference>
<keyword evidence="7 10" id="KW-0653">Protein transport</keyword>
<dbReference type="Pfam" id="PF24660">
    <property type="entry name" value="PGAP1_3rd"/>
    <property type="match status" value="1"/>
</dbReference>
<evidence type="ECO:0000256" key="8">
    <source>
        <dbReference type="ARBA" id="ARBA00022989"/>
    </source>
</evidence>
<dbReference type="GO" id="GO:0015031">
    <property type="term" value="P:protein transport"/>
    <property type="evidence" value="ECO:0007669"/>
    <property type="project" value="UniProtKB-KW"/>
</dbReference>
<keyword evidence="5 10" id="KW-0378">Hydrolase</keyword>
<keyword evidence="4 10" id="KW-0812">Transmembrane</keyword>
<accession>A0A131YW66</accession>
<dbReference type="GO" id="GO:0005789">
    <property type="term" value="C:endoplasmic reticulum membrane"/>
    <property type="evidence" value="ECO:0007669"/>
    <property type="project" value="UniProtKB-SubCell"/>
</dbReference>
<dbReference type="GO" id="GO:0006888">
    <property type="term" value="P:endoplasmic reticulum to Golgi vesicle-mediated transport"/>
    <property type="evidence" value="ECO:0007669"/>
    <property type="project" value="TreeGrafter"/>
</dbReference>
<dbReference type="GO" id="GO:0006505">
    <property type="term" value="P:GPI anchor metabolic process"/>
    <property type="evidence" value="ECO:0007669"/>
    <property type="project" value="TreeGrafter"/>
</dbReference>
<feature type="transmembrane region" description="Helical" evidence="10">
    <location>
        <begin position="863"/>
        <end position="883"/>
    </location>
</feature>
<name>A0A131YW66_RHIAP</name>
<dbReference type="GO" id="GO:0050185">
    <property type="term" value="F:phosphatidylinositol deacylase activity"/>
    <property type="evidence" value="ECO:0007669"/>
    <property type="project" value="TreeGrafter"/>
</dbReference>
<evidence type="ECO:0000256" key="6">
    <source>
        <dbReference type="ARBA" id="ARBA00022824"/>
    </source>
</evidence>
<protein>
    <recommendedName>
        <fullName evidence="10">GPI inositol-deacylase</fullName>
        <ecNumber evidence="10">3.1.-.-</ecNumber>
    </recommendedName>
</protein>
<dbReference type="InterPro" id="IPR029058">
    <property type="entry name" value="AB_hydrolase_fold"/>
</dbReference>
<evidence type="ECO:0000256" key="5">
    <source>
        <dbReference type="ARBA" id="ARBA00022801"/>
    </source>
</evidence>
<evidence type="ECO:0000256" key="10">
    <source>
        <dbReference type="RuleBase" id="RU365011"/>
    </source>
</evidence>
<sequence length="917" mass="102248">MMFYFGAKALVGLCALVLLVAGLIDVLTINSAKNECEMTYMYELPEYIPIKLSKEIQQKYPRYRLVVYGEGVYARQLRRGHLRGVPVLFVPGNAGSYQQVRSIGTVLLRKAEFEGLPYRFDVFATDFRGELSGLYGPLLRDQIGFLHECVSTIRSLYKSTPNASLVILGHSMGGMVARSLFTLDDFDPDSVSLIVSYATPHHSAVILDSHLDAVYAKIRETWSPPRKPVIMVSVGGGRRDTLVRTELTRLEPHPHHISTTSTAVPGVWASADHLTIVWCQQLVVTSARVLFDLITRQGHQVRLTKDPERIKAVVDFHFVKRPYGKQLPEEPPSGQPIYFGSSGEWSDHIERSWRVHKQKVLVSRWLVMPVRESDFVVLRASGLGNKEWLYGCTAVHKEAASGKLLCRMGVSLSREGVTLPFEGSYGIERRGFTASGAELRARGFQALVVHVRPTTSKVIVVGERLRPSERWRDVRLPPWWGFSEVLLTVPLTEGAAFYNLSLHGLWHPWQAYRFTLQTKVCRTGTQGDGFVRFLVPWGMEDLFYHIQYHVGSRRGPKETAMLVHVQNAGRSDAPPPQLHLYLDPECSYELRAEAAWKTSLGQMMRRHITMVPSYCIAITLALLAEQLFSTHTSGVSLDFNCALQKAETFLELTLLASLVEYFFQSLSEEGGILVIDNMGTTSVWENVALRVSLYCIGCGAVYVLGILIAGGTYLSATWLNSMLAMVRGTERSPPPKRQPWLPQVFLLVTGLLLLVVATCAAVAMLVGSVVFAIGLVYQCARQLAQEQRRGPSSETCGWRLQLCLLHLWLWVTAMGLPAAIVWFSVGPLSPRPGGADPLAPTATFLILAQAVLWQPFVPNPQGLYYRPVAWLFRLLSFACVLLSPVRMYRAAQIIAVAHVALALQQLLSPQQLGHKAD</sequence>
<comment type="similarity">
    <text evidence="2 10">Belongs to the GPI inositol-deacylase family.</text>
</comment>
<evidence type="ECO:0000256" key="1">
    <source>
        <dbReference type="ARBA" id="ARBA00004477"/>
    </source>
</evidence>
<dbReference type="PANTHER" id="PTHR15495:SF7">
    <property type="entry name" value="GPI INOSITOL-DEACYLASE"/>
    <property type="match status" value="1"/>
</dbReference>
<evidence type="ECO:0000313" key="12">
    <source>
        <dbReference type="EMBL" id="JAP82760.1"/>
    </source>
</evidence>
<keyword evidence="6 10" id="KW-0256">Endoplasmic reticulum</keyword>
<evidence type="ECO:0000256" key="2">
    <source>
        <dbReference type="ARBA" id="ARBA00006931"/>
    </source>
</evidence>
<evidence type="ECO:0000256" key="9">
    <source>
        <dbReference type="ARBA" id="ARBA00023136"/>
    </source>
</evidence>
<proteinExistence type="inferred from homology"/>
<comment type="function">
    <text evidence="10">Involved in inositol deacylation of GPI-anchored proteins which plays important roles in the quality control and ER-associated degradation of GPI-anchored proteins.</text>
</comment>
<feature type="transmembrane region" description="Helical" evidence="10">
    <location>
        <begin position="700"/>
        <end position="723"/>
    </location>
</feature>
<dbReference type="EMBL" id="GEDV01005797">
    <property type="protein sequence ID" value="JAP82760.1"/>
    <property type="molecule type" value="Transcribed_RNA"/>
</dbReference>
<evidence type="ECO:0000256" key="7">
    <source>
        <dbReference type="ARBA" id="ARBA00022927"/>
    </source>
</evidence>
<dbReference type="AlphaFoldDB" id="A0A131YW66"/>
<keyword evidence="8 10" id="KW-1133">Transmembrane helix</keyword>
<organism evidence="12">
    <name type="scientific">Rhipicephalus appendiculatus</name>
    <name type="common">Brown ear tick</name>
    <dbReference type="NCBI Taxonomy" id="34631"/>
    <lineage>
        <taxon>Eukaryota</taxon>
        <taxon>Metazoa</taxon>
        <taxon>Ecdysozoa</taxon>
        <taxon>Arthropoda</taxon>
        <taxon>Chelicerata</taxon>
        <taxon>Arachnida</taxon>
        <taxon>Acari</taxon>
        <taxon>Parasitiformes</taxon>
        <taxon>Ixodida</taxon>
        <taxon>Ixodoidea</taxon>
        <taxon>Ixodidae</taxon>
        <taxon>Rhipicephalinae</taxon>
        <taxon>Rhipicephalus</taxon>
        <taxon>Rhipicephalus</taxon>
    </lineage>
</organism>
<feature type="transmembrane region" description="Helical" evidence="10">
    <location>
        <begin position="807"/>
        <end position="825"/>
    </location>
</feature>
<comment type="subcellular location">
    <subcellularLocation>
        <location evidence="1">Endoplasmic reticulum membrane</location>
        <topology evidence="1">Multi-pass membrane protein</topology>
    </subcellularLocation>
</comment>
<dbReference type="SUPFAM" id="SSF53474">
    <property type="entry name" value="alpha/beta-Hydrolases"/>
    <property type="match status" value="1"/>
</dbReference>
<dbReference type="InterPro" id="IPR039529">
    <property type="entry name" value="PGAP1/BST1"/>
</dbReference>
<comment type="caution">
    <text evidence="10">Lacks conserved residue(s) required for the propagation of feature annotation.</text>
</comment>
<dbReference type="Gene3D" id="3.40.50.1820">
    <property type="entry name" value="alpha/beta hydrolase"/>
    <property type="match status" value="1"/>
</dbReference>
<dbReference type="InterPro" id="IPR012908">
    <property type="entry name" value="PGAP1-ab_dom-like"/>
</dbReference>
<evidence type="ECO:0000256" key="4">
    <source>
        <dbReference type="ARBA" id="ARBA00022692"/>
    </source>
</evidence>